<dbReference type="AlphaFoldDB" id="I2NFQ9"/>
<dbReference type="EMBL" id="AJMU01000066">
    <property type="protein sequence ID" value="EIG24670.1"/>
    <property type="molecule type" value="Genomic_DNA"/>
</dbReference>
<comment type="caution">
    <text evidence="1">The sequence shown here is derived from an EMBL/GenBank/DDBJ whole genome shotgun (WGS) entry which is preliminary data.</text>
</comment>
<name>I2NFQ9_9PAST</name>
<accession>I2NFQ9</accession>
<evidence type="ECO:0000313" key="2">
    <source>
        <dbReference type="Proteomes" id="UP000003345"/>
    </source>
</evidence>
<gene>
    <name evidence="1" type="ORF">HMPREF1054_0919</name>
</gene>
<proteinExistence type="predicted"/>
<dbReference type="Proteomes" id="UP000003345">
    <property type="component" value="Unassembled WGS sequence"/>
</dbReference>
<sequence>MGTVLNNNITLNKATKIGAKIRLEPNHAQPNLVEISLGI</sequence>
<protein>
    <submittedName>
        <fullName evidence="1">Uncharacterized protein</fullName>
    </submittedName>
</protein>
<organism evidence="1 2">
    <name type="scientific">Haemophilus paraphrohaemolyticus HK411</name>
    <dbReference type="NCBI Taxonomy" id="1095743"/>
    <lineage>
        <taxon>Bacteria</taxon>
        <taxon>Pseudomonadati</taxon>
        <taxon>Pseudomonadota</taxon>
        <taxon>Gammaproteobacteria</taxon>
        <taxon>Pasteurellales</taxon>
        <taxon>Pasteurellaceae</taxon>
        <taxon>Haemophilus</taxon>
    </lineage>
</organism>
<dbReference type="PATRIC" id="fig|1095743.3.peg.1401"/>
<evidence type="ECO:0000313" key="1">
    <source>
        <dbReference type="EMBL" id="EIG24670.1"/>
    </source>
</evidence>
<reference evidence="1 2" key="1">
    <citation type="submission" date="2012-04" db="EMBL/GenBank/DDBJ databases">
        <authorList>
            <person name="Harkins D.M."/>
            <person name="Madupu R."/>
            <person name="Durkin A.S."/>
            <person name="Torralba M."/>
            <person name="Methe B."/>
            <person name="Sutton G.G."/>
            <person name="Nelson K.E."/>
        </authorList>
    </citation>
    <scope>NUCLEOTIDE SEQUENCE [LARGE SCALE GENOMIC DNA]</scope>
    <source>
        <strain evidence="1 2">HK411</strain>
    </source>
</reference>